<name>A0A0E0BL95_9ORYZ</name>
<feature type="region of interest" description="Disordered" evidence="1">
    <location>
        <begin position="266"/>
        <end position="289"/>
    </location>
</feature>
<protein>
    <submittedName>
        <fullName evidence="2">Uncharacterized protein</fullName>
    </submittedName>
</protein>
<evidence type="ECO:0000313" key="3">
    <source>
        <dbReference type="Proteomes" id="UP000026961"/>
    </source>
</evidence>
<dbReference type="EnsemblPlants" id="OGLUM11G19430.1">
    <property type="protein sequence ID" value="OGLUM11G19430.1"/>
    <property type="gene ID" value="OGLUM11G19430"/>
</dbReference>
<evidence type="ECO:0000256" key="1">
    <source>
        <dbReference type="SAM" id="MobiDB-lite"/>
    </source>
</evidence>
<evidence type="ECO:0000313" key="2">
    <source>
        <dbReference type="EnsemblPlants" id="OGLUM11G19430.1"/>
    </source>
</evidence>
<dbReference type="HOGENOM" id="CLU_824821_0_0_1"/>
<sequence length="337" mass="35720">MAAFAVAVAPAAVGFDDIAARTGRTRAAIRRGANPDLFDLLALLASAPKLSTLNYPVRTPSTSVIFEQASYHVRVQLSLRRSAEACIMVAQVDDIDFPSFPCYNLTTNSCTPCETTCSLLFSLLPPTGASPLLPPINCRNSSRKVKPSLASLTDASPLSLTPLSEQPLRQPIFLSTICKHMRAQQPILAPPPFIPPNTLHVPTSNASDSAAGNDRLLQLFPPVVVPVADSNLVPVVEQPLLLGSTSATAPESARLMTARAWTRVAAQAPSSSGSASSRRSKSAKKTKKIEDLLHTPITTKPQPTSRKKVKEIASLCGLSSSSVLSDASLVSADTNYV</sequence>
<reference evidence="2" key="1">
    <citation type="submission" date="2015-04" db="UniProtKB">
        <authorList>
            <consortium name="EnsemblPlants"/>
        </authorList>
    </citation>
    <scope>IDENTIFICATION</scope>
</reference>
<reference evidence="2" key="2">
    <citation type="submission" date="2018-05" db="EMBL/GenBank/DDBJ databases">
        <title>OgluRS3 (Oryza glumaepatula Reference Sequence Version 3).</title>
        <authorList>
            <person name="Zhang J."/>
            <person name="Kudrna D."/>
            <person name="Lee S."/>
            <person name="Talag J."/>
            <person name="Welchert J."/>
            <person name="Wing R.A."/>
        </authorList>
    </citation>
    <scope>NUCLEOTIDE SEQUENCE [LARGE SCALE GENOMIC DNA]</scope>
</reference>
<dbReference type="Gramene" id="OGLUM11G19430.1">
    <property type="protein sequence ID" value="OGLUM11G19430.1"/>
    <property type="gene ID" value="OGLUM11G19430"/>
</dbReference>
<dbReference type="AlphaFoldDB" id="A0A0E0BL95"/>
<feature type="compositionally biased region" description="Basic residues" evidence="1">
    <location>
        <begin position="278"/>
        <end position="287"/>
    </location>
</feature>
<proteinExistence type="predicted"/>
<organism evidence="2">
    <name type="scientific">Oryza glumipatula</name>
    <dbReference type="NCBI Taxonomy" id="40148"/>
    <lineage>
        <taxon>Eukaryota</taxon>
        <taxon>Viridiplantae</taxon>
        <taxon>Streptophyta</taxon>
        <taxon>Embryophyta</taxon>
        <taxon>Tracheophyta</taxon>
        <taxon>Spermatophyta</taxon>
        <taxon>Magnoliopsida</taxon>
        <taxon>Liliopsida</taxon>
        <taxon>Poales</taxon>
        <taxon>Poaceae</taxon>
        <taxon>BOP clade</taxon>
        <taxon>Oryzoideae</taxon>
        <taxon>Oryzeae</taxon>
        <taxon>Oryzinae</taxon>
        <taxon>Oryza</taxon>
    </lineage>
</organism>
<keyword evidence="3" id="KW-1185">Reference proteome</keyword>
<accession>A0A0E0BL95</accession>
<feature type="compositionally biased region" description="Low complexity" evidence="1">
    <location>
        <begin position="266"/>
        <end position="277"/>
    </location>
</feature>
<dbReference type="Proteomes" id="UP000026961">
    <property type="component" value="Chromosome 11"/>
</dbReference>
<dbReference type="eggNOG" id="ENOG502RRRT">
    <property type="taxonomic scope" value="Eukaryota"/>
</dbReference>